<accession>A0A8E5MKK8</accession>
<dbReference type="GeneID" id="66068796"/>
<protein>
    <submittedName>
        <fullName evidence="1">Uncharacterized protein</fullName>
    </submittedName>
</protein>
<dbReference type="RefSeq" id="XP_043001451.1">
    <property type="nucleotide sequence ID" value="XM_043145516.1"/>
</dbReference>
<keyword evidence="2" id="KW-1185">Reference proteome</keyword>
<sequence>MASKDRPAWQPTRRFPRSLVPDTRALVTAPTFAALVLARMQPNQSTSKSSHHLPVWRFSRFRKSSVQANA</sequence>
<name>A0A8E5MKK8_USTVR</name>
<evidence type="ECO:0000313" key="2">
    <source>
        <dbReference type="Proteomes" id="UP000027002"/>
    </source>
</evidence>
<dbReference type="EMBL" id="CP072759">
    <property type="protein sequence ID" value="QUC23778.1"/>
    <property type="molecule type" value="Genomic_DNA"/>
</dbReference>
<dbReference type="Proteomes" id="UP000027002">
    <property type="component" value="Chromosome 7"/>
</dbReference>
<organism evidence="1 2">
    <name type="scientific">Ustilaginoidea virens</name>
    <name type="common">Rice false smut fungus</name>
    <name type="synonym">Villosiclava virens</name>
    <dbReference type="NCBI Taxonomy" id="1159556"/>
    <lineage>
        <taxon>Eukaryota</taxon>
        <taxon>Fungi</taxon>
        <taxon>Dikarya</taxon>
        <taxon>Ascomycota</taxon>
        <taxon>Pezizomycotina</taxon>
        <taxon>Sordariomycetes</taxon>
        <taxon>Hypocreomycetidae</taxon>
        <taxon>Hypocreales</taxon>
        <taxon>Clavicipitaceae</taxon>
        <taxon>Ustilaginoidea</taxon>
    </lineage>
</organism>
<gene>
    <name evidence="1" type="ORF">UV8b_08019</name>
</gene>
<dbReference type="KEGG" id="uvi:66068796"/>
<evidence type="ECO:0000313" key="1">
    <source>
        <dbReference type="EMBL" id="QUC23778.1"/>
    </source>
</evidence>
<proteinExistence type="predicted"/>
<reference evidence="1" key="1">
    <citation type="submission" date="2020-03" db="EMBL/GenBank/DDBJ databases">
        <title>A mixture of massive structural variations and highly conserved coding sequences in Ustilaginoidea virens genome.</title>
        <authorList>
            <person name="Zhang K."/>
            <person name="Zhao Z."/>
            <person name="Zhang Z."/>
            <person name="Li Y."/>
            <person name="Hsiang T."/>
            <person name="Sun W."/>
        </authorList>
    </citation>
    <scope>NUCLEOTIDE SEQUENCE</scope>
    <source>
        <strain evidence="1">UV-8b</strain>
    </source>
</reference>
<dbReference type="AlphaFoldDB" id="A0A8E5MKK8"/>